<reference evidence="2" key="1">
    <citation type="journal article" date="2018" name="Nat. Plants">
        <title>Whole-genome landscape of Medicago truncatula symbiotic genes.</title>
        <authorList>
            <person name="Pecrix Y."/>
            <person name="Staton S.E."/>
            <person name="Sallet E."/>
            <person name="Lelandais-Briere C."/>
            <person name="Moreau S."/>
            <person name="Carrere S."/>
            <person name="Blein T."/>
            <person name="Jardinaud M.F."/>
            <person name="Latrasse D."/>
            <person name="Zouine M."/>
            <person name="Zahm M."/>
            <person name="Kreplak J."/>
            <person name="Mayjonade B."/>
            <person name="Satge C."/>
            <person name="Perez M."/>
            <person name="Cauet S."/>
            <person name="Marande W."/>
            <person name="Chantry-Darmon C."/>
            <person name="Lopez-Roques C."/>
            <person name="Bouchez O."/>
            <person name="Berard A."/>
            <person name="Debelle F."/>
            <person name="Munos S."/>
            <person name="Bendahmane A."/>
            <person name="Berges H."/>
            <person name="Niebel A."/>
            <person name="Buitink J."/>
            <person name="Frugier F."/>
            <person name="Benhamed M."/>
            <person name="Crespi M."/>
            <person name="Gouzy J."/>
            <person name="Gamas P."/>
        </authorList>
    </citation>
    <scope>NUCLEOTIDE SEQUENCE [LARGE SCALE GENOMIC DNA]</scope>
    <source>
        <strain evidence="2">cv. Jemalong A17</strain>
    </source>
</reference>
<proteinExistence type="predicted"/>
<sequence>MLICNFIYTCLKVCVCVFCCCIDNLLERHYRHRITTSSSQ</sequence>
<name>A0A396JSU6_MEDTR</name>
<dbReference type="Proteomes" id="UP000265566">
    <property type="component" value="Chromosome 1"/>
</dbReference>
<dbReference type="Gramene" id="rna5429">
    <property type="protein sequence ID" value="RHN81399.1"/>
    <property type="gene ID" value="gene5429"/>
</dbReference>
<evidence type="ECO:0000313" key="1">
    <source>
        <dbReference type="EMBL" id="RHN81399.1"/>
    </source>
</evidence>
<comment type="caution">
    <text evidence="1">The sequence shown here is derived from an EMBL/GenBank/DDBJ whole genome shotgun (WGS) entry which is preliminary data.</text>
</comment>
<protein>
    <submittedName>
        <fullName evidence="1">Uncharacterized protein</fullName>
    </submittedName>
</protein>
<evidence type="ECO:0000313" key="2">
    <source>
        <dbReference type="Proteomes" id="UP000265566"/>
    </source>
</evidence>
<dbReference type="AlphaFoldDB" id="A0A396JSU6"/>
<dbReference type="EMBL" id="PSQE01000001">
    <property type="protein sequence ID" value="RHN81399.1"/>
    <property type="molecule type" value="Genomic_DNA"/>
</dbReference>
<accession>A0A396JSU6</accession>
<gene>
    <name evidence="1" type="ORF">MtrunA17_Chr1g0198571</name>
</gene>
<organism evidence="1 2">
    <name type="scientific">Medicago truncatula</name>
    <name type="common">Barrel medic</name>
    <name type="synonym">Medicago tribuloides</name>
    <dbReference type="NCBI Taxonomy" id="3880"/>
    <lineage>
        <taxon>Eukaryota</taxon>
        <taxon>Viridiplantae</taxon>
        <taxon>Streptophyta</taxon>
        <taxon>Embryophyta</taxon>
        <taxon>Tracheophyta</taxon>
        <taxon>Spermatophyta</taxon>
        <taxon>Magnoliopsida</taxon>
        <taxon>eudicotyledons</taxon>
        <taxon>Gunneridae</taxon>
        <taxon>Pentapetalae</taxon>
        <taxon>rosids</taxon>
        <taxon>fabids</taxon>
        <taxon>Fabales</taxon>
        <taxon>Fabaceae</taxon>
        <taxon>Papilionoideae</taxon>
        <taxon>50 kb inversion clade</taxon>
        <taxon>NPAAA clade</taxon>
        <taxon>Hologalegina</taxon>
        <taxon>IRL clade</taxon>
        <taxon>Trifolieae</taxon>
        <taxon>Medicago</taxon>
    </lineage>
</organism>